<dbReference type="InterPro" id="IPR016119">
    <property type="entry name" value="Br/Cl_peroxidase_C"/>
</dbReference>
<gene>
    <name evidence="1" type="ORF">MC7420_7452</name>
</gene>
<dbReference type="eggNOG" id="COG0671">
    <property type="taxonomic scope" value="Bacteria"/>
</dbReference>
<reference evidence="1 2" key="1">
    <citation type="submission" date="2008-07" db="EMBL/GenBank/DDBJ databases">
        <authorList>
            <person name="Tandeau de Marsac N."/>
            <person name="Ferriera S."/>
            <person name="Johnson J."/>
            <person name="Kravitz S."/>
            <person name="Beeson K."/>
            <person name="Sutton G."/>
            <person name="Rogers Y.-H."/>
            <person name="Friedman R."/>
            <person name="Frazier M."/>
            <person name="Venter J.C."/>
        </authorList>
    </citation>
    <scope>NUCLEOTIDE SEQUENCE [LARGE SCALE GENOMIC DNA]</scope>
    <source>
        <strain evidence="1 2">PCC 7420</strain>
    </source>
</reference>
<dbReference type="CDD" id="cd03398">
    <property type="entry name" value="PAP2_haloperoxidase"/>
    <property type="match status" value="1"/>
</dbReference>
<dbReference type="OrthoDB" id="7793240at2"/>
<name>B4VHM5_9CYAN</name>
<dbReference type="AlphaFoldDB" id="B4VHM5"/>
<organism evidence="1 2">
    <name type="scientific">Coleofasciculus chthonoplastes PCC 7420</name>
    <dbReference type="NCBI Taxonomy" id="118168"/>
    <lineage>
        <taxon>Bacteria</taxon>
        <taxon>Bacillati</taxon>
        <taxon>Cyanobacteriota</taxon>
        <taxon>Cyanophyceae</taxon>
        <taxon>Coleofasciculales</taxon>
        <taxon>Coleofasciculaceae</taxon>
        <taxon>Coleofasciculus</taxon>
    </lineage>
</organism>
<dbReference type="HOGENOM" id="CLU_502237_0_0_3"/>
<sequence>MKKIFSRRSLSRQVREEAAEIAFLRPHPEHLNNGEESAYRNAENELSYIANYSKGLPHNKLGEVDQKAYRLLLKALCSGNPGDFEAILRGCTHGKPELSESSSEEKKRLGCRRLINPQAALAFDLEGPDAQSVTIRPAPRIDGAENACEAIELYWMALLREVNFTDFRDNCDIEKAAEELSNCSDFRGPKEDGKVTPDVIFRGSTPGDVVGPFISQFLLKDIQYGTLTINQRQRTVVPNSDFMTDYKMWLAVQNGFDFSGQDKFDKVPRYIRNMRDLGNYVHFDALYQAYLNACLILLDMGAPFDRGNFYLTSENQNGFGTFGGPHILSLVTEVATRALKAVWYQKWFVHRRLRPEAFGGLIHNLMTGRAEYPIHPEILNSQALKAMFDKNGNYLLPQVFPEGSPTHPAYGAGHATVAGACVTMLKAWFDESYQIPKPMVPNEDGTQLVSYIPYSGPGTEVLTVGGELNKLAANISIGRNMAGVHWRTDYTESVKLGEAIAIGILQEQKLTYNEDSCFSLTKFDGTAITI</sequence>
<dbReference type="SUPFAM" id="SSF48317">
    <property type="entry name" value="Acid phosphatase/Vanadium-dependent haloperoxidase"/>
    <property type="match status" value="1"/>
</dbReference>
<evidence type="ECO:0000313" key="1">
    <source>
        <dbReference type="EMBL" id="EDX78799.1"/>
    </source>
</evidence>
<dbReference type="GO" id="GO:0004601">
    <property type="term" value="F:peroxidase activity"/>
    <property type="evidence" value="ECO:0007669"/>
    <property type="project" value="InterPro"/>
</dbReference>
<dbReference type="STRING" id="118168.MC7420_7452"/>
<protein>
    <submittedName>
        <fullName evidence="1">PAP2 superfamily protein</fullName>
    </submittedName>
</protein>
<dbReference type="Gene3D" id="1.10.606.10">
    <property type="entry name" value="Vanadium-containing Chloroperoxidase, domain 2"/>
    <property type="match status" value="1"/>
</dbReference>
<dbReference type="RefSeq" id="WP_006098276.1">
    <property type="nucleotide sequence ID" value="NZ_DS989841.1"/>
</dbReference>
<proteinExistence type="predicted"/>
<evidence type="ECO:0000313" key="2">
    <source>
        <dbReference type="Proteomes" id="UP000003835"/>
    </source>
</evidence>
<accession>B4VHM5</accession>
<keyword evidence="2" id="KW-1185">Reference proteome</keyword>
<dbReference type="PANTHER" id="PTHR34599:SF1">
    <property type="entry name" value="PHOSPHATIDIC ACID PHOSPHATASE TYPE 2_HALOPEROXIDASE DOMAIN-CONTAINING PROTEIN"/>
    <property type="match status" value="1"/>
</dbReference>
<dbReference type="InterPro" id="IPR036938">
    <property type="entry name" value="PAP2/HPO_sf"/>
</dbReference>
<dbReference type="PANTHER" id="PTHR34599">
    <property type="entry name" value="PEROXIDASE-RELATED"/>
    <property type="match status" value="1"/>
</dbReference>
<dbReference type="EMBL" id="DS989841">
    <property type="protein sequence ID" value="EDX78799.1"/>
    <property type="molecule type" value="Genomic_DNA"/>
</dbReference>
<dbReference type="Proteomes" id="UP000003835">
    <property type="component" value="Unassembled WGS sequence"/>
</dbReference>
<dbReference type="InterPro" id="IPR052559">
    <property type="entry name" value="V-haloperoxidase"/>
</dbReference>